<dbReference type="CDD" id="cd22162">
    <property type="entry name" value="F-box_AtSKIP3-like"/>
    <property type="match status" value="1"/>
</dbReference>
<dbReference type="InterPro" id="IPR025886">
    <property type="entry name" value="PP2-like"/>
</dbReference>
<reference evidence="2 3" key="1">
    <citation type="submission" date="2024-03" db="EMBL/GenBank/DDBJ databases">
        <authorList>
            <person name="Gkanogiannis A."/>
            <person name="Becerra Lopez-Lavalle L."/>
        </authorList>
    </citation>
    <scope>NUCLEOTIDE SEQUENCE [LARGE SCALE GENOMIC DNA]</scope>
</reference>
<dbReference type="Pfam" id="PF14299">
    <property type="entry name" value="PP2"/>
    <property type="match status" value="1"/>
</dbReference>
<name>A0ABP0YER6_9ROSI</name>
<protein>
    <recommendedName>
        <fullName evidence="1">F-box domain-containing protein</fullName>
    </recommendedName>
</protein>
<feature type="domain" description="F-box" evidence="1">
    <location>
        <begin position="1"/>
        <end position="44"/>
    </location>
</feature>
<gene>
    <name evidence="2" type="ORF">CITCOLO1_LOCUS10979</name>
</gene>
<dbReference type="Pfam" id="PF12937">
    <property type="entry name" value="F-box-like"/>
    <property type="match status" value="1"/>
</dbReference>
<dbReference type="SMART" id="SM00256">
    <property type="entry name" value="FBOX"/>
    <property type="match status" value="1"/>
</dbReference>
<dbReference type="Proteomes" id="UP001642487">
    <property type="component" value="Chromosome 3"/>
</dbReference>
<dbReference type="PANTHER" id="PTHR32278:SF150">
    <property type="entry name" value="F-BOX DOMAIN-CONTAINING PROTEIN"/>
    <property type="match status" value="1"/>
</dbReference>
<dbReference type="Gene3D" id="1.20.1280.50">
    <property type="match status" value="1"/>
</dbReference>
<dbReference type="PROSITE" id="PS50181">
    <property type="entry name" value="FBOX"/>
    <property type="match status" value="1"/>
</dbReference>
<dbReference type="SUPFAM" id="SSF81383">
    <property type="entry name" value="F-box domain"/>
    <property type="match status" value="1"/>
</dbReference>
<evidence type="ECO:0000313" key="3">
    <source>
        <dbReference type="Proteomes" id="UP001642487"/>
    </source>
</evidence>
<keyword evidence="3" id="KW-1185">Reference proteome</keyword>
<accession>A0ABP0YER6</accession>
<dbReference type="InterPro" id="IPR001810">
    <property type="entry name" value="F-box_dom"/>
</dbReference>
<organism evidence="2 3">
    <name type="scientific">Citrullus colocynthis</name>
    <name type="common">colocynth</name>
    <dbReference type="NCBI Taxonomy" id="252529"/>
    <lineage>
        <taxon>Eukaryota</taxon>
        <taxon>Viridiplantae</taxon>
        <taxon>Streptophyta</taxon>
        <taxon>Embryophyta</taxon>
        <taxon>Tracheophyta</taxon>
        <taxon>Spermatophyta</taxon>
        <taxon>Magnoliopsida</taxon>
        <taxon>eudicotyledons</taxon>
        <taxon>Gunneridae</taxon>
        <taxon>Pentapetalae</taxon>
        <taxon>rosids</taxon>
        <taxon>fabids</taxon>
        <taxon>Cucurbitales</taxon>
        <taxon>Cucurbitaceae</taxon>
        <taxon>Benincaseae</taxon>
        <taxon>Citrullus</taxon>
    </lineage>
</organism>
<sequence length="254" mass="29177">MNKLPVECICCILAFTSPKDVCKIAGVSTAFRSAAASDLLWRTFLPPDYPQIIAQSPSLSLFWFLNSLPEKALYFHLSDHPLLIGTGNSTIALEKKSGRKCYMIGSRDICSTTTRHWTRKYVPQSRFSYAADVEFGIQICIKGKIEAKNLSPKTYYAAYFVLKFEQEEHLETFRPFKPILPFLYLEGEEEEKRKLNAFEGFPMEREDGWMEIEMGQFFTQGDDLSIIFNVHPTCLTCRFIFEGIEFRPISKGIQ</sequence>
<proteinExistence type="predicted"/>
<dbReference type="EMBL" id="OZ021737">
    <property type="protein sequence ID" value="CAK9318994.1"/>
    <property type="molecule type" value="Genomic_DNA"/>
</dbReference>
<evidence type="ECO:0000259" key="1">
    <source>
        <dbReference type="PROSITE" id="PS50181"/>
    </source>
</evidence>
<evidence type="ECO:0000313" key="2">
    <source>
        <dbReference type="EMBL" id="CAK9318994.1"/>
    </source>
</evidence>
<dbReference type="InterPro" id="IPR036047">
    <property type="entry name" value="F-box-like_dom_sf"/>
</dbReference>
<dbReference type="PANTHER" id="PTHR32278">
    <property type="entry name" value="F-BOX DOMAIN-CONTAINING PROTEIN"/>
    <property type="match status" value="1"/>
</dbReference>